<gene>
    <name evidence="2" type="ORF">LMG28688_06532</name>
</gene>
<organism evidence="2 3">
    <name type="scientific">Paraburkholderia caffeinitolerans</name>
    <dbReference type="NCBI Taxonomy" id="1723730"/>
    <lineage>
        <taxon>Bacteria</taxon>
        <taxon>Pseudomonadati</taxon>
        <taxon>Pseudomonadota</taxon>
        <taxon>Betaproteobacteria</taxon>
        <taxon>Burkholderiales</taxon>
        <taxon>Burkholderiaceae</taxon>
        <taxon>Paraburkholderia</taxon>
    </lineage>
</organism>
<keyword evidence="3" id="KW-1185">Reference proteome</keyword>
<accession>A0A6J5GY08</accession>
<dbReference type="Proteomes" id="UP000494119">
    <property type="component" value="Unassembled WGS sequence"/>
</dbReference>
<evidence type="ECO:0000313" key="2">
    <source>
        <dbReference type="EMBL" id="CAB3807350.1"/>
    </source>
</evidence>
<protein>
    <submittedName>
        <fullName evidence="2">Uncharacterized protein</fullName>
    </submittedName>
</protein>
<dbReference type="RefSeq" id="WP_175197991.1">
    <property type="nucleotide sequence ID" value="NZ_CADIKL010000053.1"/>
</dbReference>
<proteinExistence type="predicted"/>
<feature type="chain" id="PRO_5026720485" evidence="1">
    <location>
        <begin position="25"/>
        <end position="212"/>
    </location>
</feature>
<dbReference type="EMBL" id="CADIKL010000053">
    <property type="protein sequence ID" value="CAB3807350.1"/>
    <property type="molecule type" value="Genomic_DNA"/>
</dbReference>
<evidence type="ECO:0000313" key="3">
    <source>
        <dbReference type="Proteomes" id="UP000494119"/>
    </source>
</evidence>
<evidence type="ECO:0000256" key="1">
    <source>
        <dbReference type="SAM" id="SignalP"/>
    </source>
</evidence>
<feature type="signal peptide" evidence="1">
    <location>
        <begin position="1"/>
        <end position="24"/>
    </location>
</feature>
<sequence length="212" mass="21986">MKVLMTICTLSMLGALAGCAGASADVRATGDLSATDLATATYRLARTPAQAEADQPLPYEALLRAGLAQRGFKEGTPEAARYIVSAAWASRPSDVGVEAGGSGKGGACIGGCVPSEGPSFPWFGKRYTHTLTLRFLALPDGREAYKVSAEKRDRNADAQQALPYLVAGALARLPYAGAPQWRVKLKEADHAAAGQAGAAAMPDVISIKPLAQ</sequence>
<dbReference type="AlphaFoldDB" id="A0A6J5GY08"/>
<keyword evidence="1" id="KW-0732">Signal</keyword>
<dbReference type="PROSITE" id="PS51257">
    <property type="entry name" value="PROKAR_LIPOPROTEIN"/>
    <property type="match status" value="1"/>
</dbReference>
<name>A0A6J5GY08_9BURK</name>
<reference evidence="2 3" key="1">
    <citation type="submission" date="2020-04" db="EMBL/GenBank/DDBJ databases">
        <authorList>
            <person name="De Canck E."/>
        </authorList>
    </citation>
    <scope>NUCLEOTIDE SEQUENCE [LARGE SCALE GENOMIC DNA]</scope>
    <source>
        <strain evidence="2 3">LMG 28688</strain>
    </source>
</reference>